<keyword evidence="11" id="KW-1185">Reference proteome</keyword>
<proteinExistence type="predicted"/>
<dbReference type="PROSITE" id="PS50038">
    <property type="entry name" value="FZ"/>
    <property type="match status" value="2"/>
</dbReference>
<dbReference type="SUPFAM" id="SSF49899">
    <property type="entry name" value="Concanavalin A-like lectins/glucanases"/>
    <property type="match status" value="3"/>
</dbReference>
<dbReference type="Gene3D" id="1.10.2000.10">
    <property type="entry name" value="Frizzled cysteine-rich domain"/>
    <property type="match status" value="2"/>
</dbReference>
<dbReference type="Pfam" id="PF00629">
    <property type="entry name" value="MAM"/>
    <property type="match status" value="3"/>
</dbReference>
<dbReference type="SMART" id="SM00137">
    <property type="entry name" value="MAM"/>
    <property type="match status" value="1"/>
</dbReference>
<dbReference type="CDD" id="cd06263">
    <property type="entry name" value="MAM"/>
    <property type="match status" value="1"/>
</dbReference>
<feature type="disulfide bond" evidence="5">
    <location>
        <begin position="1491"/>
        <end position="1506"/>
    </location>
</feature>
<feature type="domain" description="Peptidase S1" evidence="9">
    <location>
        <begin position="1647"/>
        <end position="1863"/>
    </location>
</feature>
<feature type="disulfide bond" evidence="5">
    <location>
        <begin position="1454"/>
        <end position="1469"/>
    </location>
</feature>
<feature type="disulfide bond" evidence="5">
    <location>
        <begin position="2287"/>
        <end position="2299"/>
    </location>
</feature>
<keyword evidence="2" id="KW-0812">Transmembrane</keyword>
<feature type="region of interest" description="Disordered" evidence="6">
    <location>
        <begin position="968"/>
        <end position="989"/>
    </location>
</feature>
<dbReference type="InterPro" id="IPR020067">
    <property type="entry name" value="Frizzled_dom"/>
</dbReference>
<dbReference type="PROSITE" id="PS50068">
    <property type="entry name" value="LDLRA_2"/>
    <property type="match status" value="8"/>
</dbReference>
<dbReference type="CDD" id="cd07066">
    <property type="entry name" value="CRD_FZ"/>
    <property type="match status" value="2"/>
</dbReference>
<dbReference type="CDD" id="cd00190">
    <property type="entry name" value="Tryp_SPc"/>
    <property type="match status" value="1"/>
</dbReference>
<dbReference type="SMART" id="SM00192">
    <property type="entry name" value="LDLa"/>
    <property type="match status" value="8"/>
</dbReference>
<feature type="compositionally biased region" description="Polar residues" evidence="6">
    <location>
        <begin position="463"/>
        <end position="476"/>
    </location>
</feature>
<dbReference type="Pfam" id="PF00089">
    <property type="entry name" value="Trypsin"/>
    <property type="match status" value="1"/>
</dbReference>
<dbReference type="PROSITE" id="PS01209">
    <property type="entry name" value="LDLRA_1"/>
    <property type="match status" value="3"/>
</dbReference>
<dbReference type="InterPro" id="IPR009003">
    <property type="entry name" value="Peptidase_S1_PA"/>
</dbReference>
<feature type="region of interest" description="Disordered" evidence="6">
    <location>
        <begin position="439"/>
        <end position="510"/>
    </location>
</feature>
<evidence type="ECO:0000256" key="3">
    <source>
        <dbReference type="ARBA" id="ARBA00023157"/>
    </source>
</evidence>
<dbReference type="InterPro" id="IPR013320">
    <property type="entry name" value="ConA-like_dom_sf"/>
</dbReference>
<feature type="domain" description="FZ" evidence="7">
    <location>
        <begin position="1277"/>
        <end position="1414"/>
    </location>
</feature>
<dbReference type="InterPro" id="IPR001254">
    <property type="entry name" value="Trypsin_dom"/>
</dbReference>
<feature type="compositionally biased region" description="Low complexity" evidence="6">
    <location>
        <begin position="442"/>
        <end position="452"/>
    </location>
</feature>
<feature type="disulfide bond" evidence="5">
    <location>
        <begin position="1479"/>
        <end position="1497"/>
    </location>
</feature>
<dbReference type="InterPro" id="IPR036790">
    <property type="entry name" value="Frizzled_dom_sf"/>
</dbReference>
<dbReference type="InterPro" id="IPR023415">
    <property type="entry name" value="LDLR_class-A_CS"/>
</dbReference>
<feature type="compositionally biased region" description="Low complexity" evidence="6">
    <location>
        <begin position="52"/>
        <end position="61"/>
    </location>
</feature>
<feature type="disulfide bond" evidence="5">
    <location>
        <begin position="1418"/>
        <end position="1433"/>
    </location>
</feature>
<dbReference type="Gene3D" id="2.60.40.10">
    <property type="entry name" value="Immunoglobulins"/>
    <property type="match status" value="1"/>
</dbReference>
<dbReference type="SMART" id="SM00063">
    <property type="entry name" value="FRI"/>
    <property type="match status" value="2"/>
</dbReference>
<feature type="disulfide bond" evidence="5">
    <location>
        <begin position="1435"/>
        <end position="1447"/>
    </location>
</feature>
<dbReference type="InterPro" id="IPR036055">
    <property type="entry name" value="LDL_receptor-like_sf"/>
</dbReference>
<dbReference type="InterPro" id="IPR002172">
    <property type="entry name" value="LDrepeatLR_classA_rpt"/>
</dbReference>
<accession>A0ABY7F8W9</accession>
<feature type="disulfide bond" evidence="5">
    <location>
        <begin position="2294"/>
        <end position="2312"/>
    </location>
</feature>
<dbReference type="SMART" id="SM00020">
    <property type="entry name" value="Tryp_SPc"/>
    <property type="match status" value="1"/>
</dbReference>
<comment type="subcellular location">
    <subcellularLocation>
        <location evidence="1">Cell membrane</location>
        <topology evidence="1">Single-pass type II membrane protein</topology>
    </subcellularLocation>
</comment>
<feature type="disulfide bond" evidence="5">
    <location>
        <begin position="2270"/>
        <end position="2285"/>
    </location>
</feature>
<dbReference type="InterPro" id="IPR018114">
    <property type="entry name" value="TRYPSIN_HIS"/>
</dbReference>
<evidence type="ECO:0000256" key="4">
    <source>
        <dbReference type="PROSITE-ProRule" id="PRU00090"/>
    </source>
</evidence>
<feature type="disulfide bond" evidence="5">
    <location>
        <begin position="2538"/>
        <end position="2553"/>
    </location>
</feature>
<dbReference type="SMART" id="SM00089">
    <property type="entry name" value="PKD"/>
    <property type="match status" value="1"/>
</dbReference>
<feature type="disulfide bond" evidence="5">
    <location>
        <begin position="1442"/>
        <end position="1460"/>
    </location>
</feature>
<keyword evidence="3 5" id="KW-1015">Disulfide bond</keyword>
<feature type="compositionally biased region" description="Low complexity" evidence="6">
    <location>
        <begin position="389"/>
        <end position="404"/>
    </location>
</feature>
<feature type="region of interest" description="Disordered" evidence="6">
    <location>
        <begin position="389"/>
        <end position="418"/>
    </location>
</feature>
<evidence type="ECO:0000256" key="6">
    <source>
        <dbReference type="SAM" id="MobiDB-lite"/>
    </source>
</evidence>
<keyword evidence="2" id="KW-0735">Signal-anchor</keyword>
<name>A0ABY7F8W9_MYAAR</name>
<dbReference type="InterPro" id="IPR022409">
    <property type="entry name" value="PKD/Chitinase_dom"/>
</dbReference>
<gene>
    <name evidence="10" type="ORF">MAR_031717</name>
</gene>
<evidence type="ECO:0000256" key="5">
    <source>
        <dbReference type="PROSITE-ProRule" id="PRU00124"/>
    </source>
</evidence>
<dbReference type="PANTHER" id="PTHR24252">
    <property type="entry name" value="ACROSIN-RELATED"/>
    <property type="match status" value="1"/>
</dbReference>
<feature type="domain" description="FZ" evidence="7">
    <location>
        <begin position="1156"/>
        <end position="1245"/>
    </location>
</feature>
<feature type="compositionally biased region" description="Polar residues" evidence="6">
    <location>
        <begin position="1"/>
        <end position="21"/>
    </location>
</feature>
<feature type="region of interest" description="Disordered" evidence="6">
    <location>
        <begin position="1"/>
        <end position="22"/>
    </location>
</feature>
<dbReference type="Gene3D" id="4.10.400.10">
    <property type="entry name" value="Low-density Lipoprotein Receptor"/>
    <property type="match status" value="7"/>
</dbReference>
<sequence>MYETETSFTDSSSGENVSDVNAESIGDYHTLTRLIDEPSGRSKLSLKRSKSSGHGSRASSIKSGRSCKLCHRASCVEHNDFRYHRDITCDCDRIFTVEDQTEEHKNDVFKVGYTSDARVCSDQTSDQNPGSIKVQFKTQHNEMYKQTAETKPDYADALERYIRDVALSLSLTDEDKTAYIPHLLDSGTSVPASVTKYSGKDYGLGPSKLTSLEKKHHLNTKKRELFESSLPEAETVGHEHNLYSSFEQILETSSYLSHVVNTDGSRNVIPPTPSLFTITSTPILELTTSIIVQETNSQAITKVETTTLMTAGNPYNPTSILITKGSDPTTIDRNNIVPSSVSREEVHENSSEIKMYSTKITPSKTVNISEKYSSSQAIELSRNNHTIIGDGNTTGNGSNKTGHVGDTGDGDVTGEGNNTKVAVSTVSSSILQKDITLSTNAPSFLPSPSSSPGRINETESARAESQTIPYHTSTSKLNKERHTDKLAVSGHSTEIETHHENEKLSSKDVPEDLQPTLSTRDMFPSLSSTAIMSSMNDQNQNGKYVMNNDAYNQTMAQNLHLDRLKTSYLEETRSSIPTSLSTERMPLSTVNDKNQYIRHDTIVPTKVVEFHSPERMVSSTSAELESYVLETVSHKPINVGLSSQTILNIEDNSVSKSNLDSTRNAPLNIDGSTFVEDRSEMNEPMLINGVNSLPFDASISSLLYDSFSRHADTQSKSQVYTRTTETSESIENGSIIYAHTRSTSFHIPHSSAIKDPSLLASSQTETRAMFQTSVKQEDISTATLKQWRSVHLKKHISTVDLSSDATVSYTEKGKDLRENSTVDKVYINTAAELQTTSAGLADFSSNEYLIPPTEHTNMTERISTITTESKHLITPDLIPSATTTFEEILATKPISVFTTENNIVKSNSESLSTNHAIETFSKLSNAIVENIPVNEVSDSKPATVSDEYYKFNQITRVEELLNKPVTEPTTFRGKEHSNSVEGNANIYGTDKNTNLNKTLSTSECRGNGTHVSGKWVMSTEIYQQPGLHEEITQPTTTHVHALDGDISTNICTESIVTKDQPPVADTGKDVTITLPTSTVTLDGSASHDDHAIVSYLWQKVSPAGATVDMRGARSEVLTVSKLTAGEYVFGLTVTDDHGQRSHDTVKVTVNAESSSSSTGLCAAVTVAVCSSNGFTHTVFPNLIGQENQTEAEASFNAVTRSINNQLCQDLAFTYMCSVYFPVCDPATGYQKYPCKKLCEDAVNICGDYFHNPFPCEYFMNTDCVAMTTTTPAPATTTPKPSCERTLLKDCRAIGFLSTRFPNHFYEPNQQDAIDAFNGFFRGIISGACHKDVLYFLCSIQFPKCANGVQYKPCRHLCQEVTSSCPDIALFFDCNSYPEMDCVIPPAKTIAAPRTIKICAPDQFECERVSKCVHNSYVCNGANDCGDWSDEMDCVCNQYQFRCDMGMCIKSFQRCDGTPNCPDNSDEHDCDGCTHGQLMCPSGKCIMAEWLCDGRAECEDAWDESNCDTCGRNQFMCKDEHRTCIPLRQKCDGHVDCSGGFDEFECISDEYGMLQLPLRKGELPVCAASWDDLYGNFTCDLLGRGSYINKTDVDSNMHTLLSLSPTGNFPSVLGAVKVTYDCPGNKAVRINCEQQCCGKRMVPMSPYIVNGEKAKPGAWPWHAALYFGNQYFCGGTLINHEFVLTAAHCVERYEGEFSLLTVESIKSHNDHVYFTRNDIALLQLESPVEYTPYIQPACLPEPDEPLPLYSTCFTVGWGKVKWDGEYAEVLQQLKMTLWDTQKCNSSIAWNGEVYDTFLCAGYYSGIRSICKKDSGGPLLCLDKKKKWKLRGINSYVGNYCNMTERPNVFTNVGMFLDWLQDRTDRTVQCNFDDKFLCGYEYKGWAVGSDNKRSSSTEIDGMLHTISHAPQFDNTLGRYPGQFFYGKLKTVSEAQLLSPRFTVYGQTCVRFAFYLRGKMYNQISLTVMLQDFVRGTERYRESRRWPPVNALGYERDEWRTGYFDISHGEYQLKFKTGVLLKSAVDDVKLVPGMCEETLCASDEFWCRGIGGDLDKCIPRESNCNVVVDCNNFQDEEKCTASPESYMCTFENGNLCGLRQEVGDGTDWWLVNASFIQREIDNRRFRDHTTNSNEGHLFYISAYGIQSSSHIYMWQLFYLHSVQYCFSFYYQMRADVFFNIYVDCIDCSRETFFAQPTFEEKWTLFQLSLPQREVVNITYDVIGNVRENVDYFHAFIAMDDIHVNPGPCPAYKCPENYTKCRTTDRCIPDSAFCDRNVDCLDEFDEVNCECREDEFRCASGRCVPRTFMCDRTPQCQDGTDEGSVCNALQSVSCTFEHPYLCGYEFKNNTAYKWRRHQGQTPTLTTGPEFDHTTKSDRGHYLYPEANEGNKGDNASVVSPVFTTGYRQSLEFFYHIFSANPFDTKAGTLKAWLTDAITEKEVGPSWMSDPMELNDRWLRACVDLPPLAKVRAWFTALRTEQTIYGVDMAIDDVKLNNYKCDEAPKNVETAVQPTIPEGQGSCASGQWQCTNTYQCVPLNYRCDDEDDCQDGTDEDNCGTN</sequence>
<dbReference type="InterPro" id="IPR000998">
    <property type="entry name" value="MAM_dom"/>
</dbReference>
<dbReference type="PRINTS" id="PR00261">
    <property type="entry name" value="LDLRECEPTOR"/>
</dbReference>
<feature type="compositionally biased region" description="Basic and acidic residues" evidence="6">
    <location>
        <begin position="493"/>
        <end position="510"/>
    </location>
</feature>
<feature type="disulfide bond" evidence="4">
    <location>
        <begin position="1207"/>
        <end position="1245"/>
    </location>
</feature>
<feature type="disulfide bond" evidence="5">
    <location>
        <begin position="1472"/>
        <end position="1484"/>
    </location>
</feature>
<comment type="caution">
    <text evidence="5">Lacks conserved residue(s) required for the propagation of feature annotation.</text>
</comment>
<dbReference type="EMBL" id="CP111021">
    <property type="protein sequence ID" value="WAR17123.1"/>
    <property type="molecule type" value="Genomic_DNA"/>
</dbReference>
<dbReference type="PANTHER" id="PTHR24252:SF18">
    <property type="entry name" value="OVOCHYMASE 1"/>
    <property type="match status" value="1"/>
</dbReference>
<dbReference type="SUPFAM" id="SSF50494">
    <property type="entry name" value="Trypsin-like serine proteases"/>
    <property type="match status" value="1"/>
</dbReference>
<dbReference type="Pfam" id="PF01392">
    <property type="entry name" value="Fz"/>
    <property type="match status" value="2"/>
</dbReference>
<dbReference type="InterPro" id="IPR035986">
    <property type="entry name" value="PKD_dom_sf"/>
</dbReference>
<dbReference type="Proteomes" id="UP001164746">
    <property type="component" value="Chromosome 10"/>
</dbReference>
<dbReference type="Pfam" id="PF00057">
    <property type="entry name" value="Ldl_recept_a"/>
    <property type="match status" value="6"/>
</dbReference>
<evidence type="ECO:0000259" key="7">
    <source>
        <dbReference type="PROSITE" id="PS50038"/>
    </source>
</evidence>
<evidence type="ECO:0000259" key="8">
    <source>
        <dbReference type="PROSITE" id="PS50060"/>
    </source>
</evidence>
<evidence type="ECO:0000313" key="11">
    <source>
        <dbReference type="Proteomes" id="UP001164746"/>
    </source>
</evidence>
<dbReference type="PROSITE" id="PS00134">
    <property type="entry name" value="TRYPSIN_HIS"/>
    <property type="match status" value="1"/>
</dbReference>
<protein>
    <submittedName>
        <fullName evidence="10">CORIN-like protein</fullName>
    </submittedName>
</protein>
<dbReference type="PROSITE" id="PS50060">
    <property type="entry name" value="MAM_2"/>
    <property type="match status" value="3"/>
</dbReference>
<feature type="region of interest" description="Disordered" evidence="6">
    <location>
        <begin position="39"/>
        <end position="61"/>
    </location>
</feature>
<feature type="domain" description="MAM" evidence="8">
    <location>
        <begin position="1866"/>
        <end position="2034"/>
    </location>
</feature>
<dbReference type="InterPro" id="IPR013783">
    <property type="entry name" value="Ig-like_fold"/>
</dbReference>
<reference evidence="10" key="1">
    <citation type="submission" date="2022-11" db="EMBL/GenBank/DDBJ databases">
        <title>Centuries of genome instability and evolution in soft-shell clam transmissible cancer (bioRxiv).</title>
        <authorList>
            <person name="Hart S.F.M."/>
            <person name="Yonemitsu M.A."/>
            <person name="Giersch R.M."/>
            <person name="Beal B.F."/>
            <person name="Arriagada G."/>
            <person name="Davis B.W."/>
            <person name="Ostrander E.A."/>
            <person name="Goff S.P."/>
            <person name="Metzger M.J."/>
        </authorList>
    </citation>
    <scope>NUCLEOTIDE SEQUENCE</scope>
    <source>
        <strain evidence="10">MELC-2E11</strain>
        <tissue evidence="10">Siphon/mantle</tissue>
    </source>
</reference>
<feature type="domain" description="MAM" evidence="8">
    <location>
        <begin position="2083"/>
        <end position="2247"/>
    </location>
</feature>
<organism evidence="10 11">
    <name type="scientific">Mya arenaria</name>
    <name type="common">Soft-shell clam</name>
    <dbReference type="NCBI Taxonomy" id="6604"/>
    <lineage>
        <taxon>Eukaryota</taxon>
        <taxon>Metazoa</taxon>
        <taxon>Spiralia</taxon>
        <taxon>Lophotrochozoa</taxon>
        <taxon>Mollusca</taxon>
        <taxon>Bivalvia</taxon>
        <taxon>Autobranchia</taxon>
        <taxon>Heteroconchia</taxon>
        <taxon>Euheterodonta</taxon>
        <taxon>Imparidentia</taxon>
        <taxon>Neoheterodontei</taxon>
        <taxon>Myida</taxon>
        <taxon>Myoidea</taxon>
        <taxon>Myidae</taxon>
        <taxon>Mya</taxon>
    </lineage>
</organism>
<feature type="disulfide bond" evidence="5">
    <location>
        <begin position="2061"/>
        <end position="2076"/>
    </location>
</feature>
<dbReference type="SUPFAM" id="SSF63501">
    <property type="entry name" value="Frizzled cysteine-rich domain"/>
    <property type="match status" value="2"/>
</dbReference>
<dbReference type="InterPro" id="IPR043504">
    <property type="entry name" value="Peptidase_S1_PA_chymotrypsin"/>
</dbReference>
<evidence type="ECO:0000313" key="10">
    <source>
        <dbReference type="EMBL" id="WAR17123.1"/>
    </source>
</evidence>
<evidence type="ECO:0000256" key="1">
    <source>
        <dbReference type="ARBA" id="ARBA00004401"/>
    </source>
</evidence>
<dbReference type="SUPFAM" id="SSF57424">
    <property type="entry name" value="LDL receptor-like module"/>
    <property type="match status" value="7"/>
</dbReference>
<dbReference type="SUPFAM" id="SSF49299">
    <property type="entry name" value="PKD domain"/>
    <property type="match status" value="1"/>
</dbReference>
<dbReference type="Gene3D" id="2.40.10.10">
    <property type="entry name" value="Trypsin-like serine proteases"/>
    <property type="match status" value="1"/>
</dbReference>
<dbReference type="CDD" id="cd00112">
    <property type="entry name" value="LDLa"/>
    <property type="match status" value="7"/>
</dbReference>
<dbReference type="PROSITE" id="PS50240">
    <property type="entry name" value="TRYPSIN_DOM"/>
    <property type="match status" value="1"/>
</dbReference>
<evidence type="ECO:0000259" key="9">
    <source>
        <dbReference type="PROSITE" id="PS50240"/>
    </source>
</evidence>
<feature type="disulfide bond" evidence="5">
    <location>
        <begin position="1530"/>
        <end position="1545"/>
    </location>
</feature>
<feature type="domain" description="MAM" evidence="8">
    <location>
        <begin position="2328"/>
        <end position="2498"/>
    </location>
</feature>
<dbReference type="Pfam" id="PF22352">
    <property type="entry name" value="K319L-like_PKD"/>
    <property type="match status" value="1"/>
</dbReference>
<dbReference type="Gene3D" id="2.60.120.200">
    <property type="match status" value="3"/>
</dbReference>
<evidence type="ECO:0000256" key="2">
    <source>
        <dbReference type="ARBA" id="ARBA00022968"/>
    </source>
</evidence>